<sequence>MVFMILAQVIVTSFFSIHVSTKLSVLRGFRVEDWSYLLGWVFITLHNITVFIRLHFGEGFHIWEITASDFTQLQKSLYAGTILFSPAAFFTKAAILLLVVRVFAVEKKAARIIYTILAFFLICHIAAQMAKALVCIPVQAFWDPTIPSFKCIDQNKIFAYDTSLAIISDLTILAVPIILMWKLRLPAYKKIKFVGILGAGGLAVAVTSFRLVLLLRFQHTTDPTVDFVPIDWTATGEVGIGLICASFPSINYLLEQRITTRVPPNIPRTASSWRVKALRLVNKDEASQKRTPTTDSDAQTAVSPEIERTEPQQSGFDDIELAVR</sequence>
<feature type="compositionally biased region" description="Polar residues" evidence="6">
    <location>
        <begin position="289"/>
        <end position="302"/>
    </location>
</feature>
<dbReference type="Proteomes" id="UP000076552">
    <property type="component" value="Unassembled WGS sequence"/>
</dbReference>
<feature type="transmembrane region" description="Helical" evidence="7">
    <location>
        <begin position="112"/>
        <end position="142"/>
    </location>
</feature>
<feature type="transmembrane region" description="Helical" evidence="7">
    <location>
        <begin position="232"/>
        <end position="254"/>
    </location>
</feature>
<comment type="similarity">
    <text evidence="5">Belongs to the SAT4 family.</text>
</comment>
<dbReference type="STRING" id="708197.A0A166MPZ9"/>
<evidence type="ECO:0000256" key="5">
    <source>
        <dbReference type="ARBA" id="ARBA00038359"/>
    </source>
</evidence>
<dbReference type="EMBL" id="LFIV01000250">
    <property type="protein sequence ID" value="KZL64875.1"/>
    <property type="molecule type" value="Genomic_DNA"/>
</dbReference>
<feature type="domain" description="Rhodopsin" evidence="8">
    <location>
        <begin position="19"/>
        <end position="255"/>
    </location>
</feature>
<evidence type="ECO:0000313" key="9">
    <source>
        <dbReference type="EMBL" id="KZL64875.1"/>
    </source>
</evidence>
<feature type="transmembrane region" description="Helical" evidence="7">
    <location>
        <begin position="193"/>
        <end position="212"/>
    </location>
</feature>
<dbReference type="InterPro" id="IPR049326">
    <property type="entry name" value="Rhodopsin_dom_fungi"/>
</dbReference>
<keyword evidence="10" id="KW-1185">Reference proteome</keyword>
<evidence type="ECO:0000256" key="1">
    <source>
        <dbReference type="ARBA" id="ARBA00004141"/>
    </source>
</evidence>
<dbReference type="PANTHER" id="PTHR33048">
    <property type="entry name" value="PTH11-LIKE INTEGRAL MEMBRANE PROTEIN (AFU_ORTHOLOGUE AFUA_5G11245)"/>
    <property type="match status" value="1"/>
</dbReference>
<gene>
    <name evidence="9" type="ORF">CT0861_12602</name>
</gene>
<evidence type="ECO:0000256" key="3">
    <source>
        <dbReference type="ARBA" id="ARBA00022989"/>
    </source>
</evidence>
<evidence type="ECO:0000259" key="8">
    <source>
        <dbReference type="Pfam" id="PF20684"/>
    </source>
</evidence>
<evidence type="ECO:0000256" key="4">
    <source>
        <dbReference type="ARBA" id="ARBA00023136"/>
    </source>
</evidence>
<evidence type="ECO:0000256" key="2">
    <source>
        <dbReference type="ARBA" id="ARBA00022692"/>
    </source>
</evidence>
<organism evidence="9 10">
    <name type="scientific">Colletotrichum tofieldiae</name>
    <dbReference type="NCBI Taxonomy" id="708197"/>
    <lineage>
        <taxon>Eukaryota</taxon>
        <taxon>Fungi</taxon>
        <taxon>Dikarya</taxon>
        <taxon>Ascomycota</taxon>
        <taxon>Pezizomycotina</taxon>
        <taxon>Sordariomycetes</taxon>
        <taxon>Hypocreomycetidae</taxon>
        <taxon>Glomerellales</taxon>
        <taxon>Glomerellaceae</taxon>
        <taxon>Colletotrichum</taxon>
        <taxon>Colletotrichum spaethianum species complex</taxon>
    </lineage>
</organism>
<protein>
    <submittedName>
        <fullName evidence="9">Integral membrane protein</fullName>
    </submittedName>
</protein>
<accession>A0A166MPZ9</accession>
<feature type="transmembrane region" description="Helical" evidence="7">
    <location>
        <begin position="76"/>
        <end position="100"/>
    </location>
</feature>
<evidence type="ECO:0000256" key="7">
    <source>
        <dbReference type="SAM" id="Phobius"/>
    </source>
</evidence>
<feature type="transmembrane region" description="Helical" evidence="7">
    <location>
        <begin position="162"/>
        <end position="181"/>
    </location>
</feature>
<comment type="caution">
    <text evidence="9">The sequence shown here is derived from an EMBL/GenBank/DDBJ whole genome shotgun (WGS) entry which is preliminary data.</text>
</comment>
<evidence type="ECO:0000313" key="10">
    <source>
        <dbReference type="Proteomes" id="UP000076552"/>
    </source>
</evidence>
<dbReference type="Pfam" id="PF20684">
    <property type="entry name" value="Fung_rhodopsin"/>
    <property type="match status" value="1"/>
</dbReference>
<feature type="region of interest" description="Disordered" evidence="6">
    <location>
        <begin position="284"/>
        <end position="324"/>
    </location>
</feature>
<keyword evidence="2 7" id="KW-0812">Transmembrane</keyword>
<feature type="transmembrane region" description="Helical" evidence="7">
    <location>
        <begin position="37"/>
        <end position="56"/>
    </location>
</feature>
<evidence type="ECO:0000256" key="6">
    <source>
        <dbReference type="SAM" id="MobiDB-lite"/>
    </source>
</evidence>
<name>A0A166MPZ9_9PEZI</name>
<dbReference type="AlphaFoldDB" id="A0A166MPZ9"/>
<keyword evidence="3 7" id="KW-1133">Transmembrane helix</keyword>
<dbReference type="PANTHER" id="PTHR33048:SF108">
    <property type="entry name" value="INTEGRAL MEMBRANE PROTEIN"/>
    <property type="match status" value="1"/>
</dbReference>
<dbReference type="GO" id="GO:0016020">
    <property type="term" value="C:membrane"/>
    <property type="evidence" value="ECO:0007669"/>
    <property type="project" value="UniProtKB-SubCell"/>
</dbReference>
<proteinExistence type="inferred from homology"/>
<keyword evidence="4 7" id="KW-0472">Membrane</keyword>
<comment type="subcellular location">
    <subcellularLocation>
        <location evidence="1">Membrane</location>
        <topology evidence="1">Multi-pass membrane protein</topology>
    </subcellularLocation>
</comment>
<reference evidence="9 10" key="1">
    <citation type="submission" date="2015-06" db="EMBL/GenBank/DDBJ databases">
        <title>Survival trade-offs in plant roots during colonization by closely related pathogenic and mutualistic fungi.</title>
        <authorList>
            <person name="Hacquard S."/>
            <person name="Kracher B."/>
            <person name="Hiruma K."/>
            <person name="Weinman A."/>
            <person name="Muench P."/>
            <person name="Garrido Oter R."/>
            <person name="Ver Loren van Themaat E."/>
            <person name="Dallerey J.-F."/>
            <person name="Damm U."/>
            <person name="Henrissat B."/>
            <person name="Lespinet O."/>
            <person name="Thon M."/>
            <person name="Kemen E."/>
            <person name="McHardy A.C."/>
            <person name="Schulze-Lefert P."/>
            <person name="O'Connell R.J."/>
        </authorList>
    </citation>
    <scope>NUCLEOTIDE SEQUENCE [LARGE SCALE GENOMIC DNA]</scope>
    <source>
        <strain evidence="9 10">0861</strain>
    </source>
</reference>
<dbReference type="InterPro" id="IPR052337">
    <property type="entry name" value="SAT4-like"/>
</dbReference>
<feature type="transmembrane region" description="Helical" evidence="7">
    <location>
        <begin position="6"/>
        <end position="25"/>
    </location>
</feature>